<gene>
    <name evidence="2" type="ORF">MC7420_2617</name>
</gene>
<dbReference type="CDD" id="cd00077">
    <property type="entry name" value="HDc"/>
    <property type="match status" value="2"/>
</dbReference>
<evidence type="ECO:0000313" key="2">
    <source>
        <dbReference type="EMBL" id="EDX72999.1"/>
    </source>
</evidence>
<dbReference type="Pfam" id="PF01966">
    <property type="entry name" value="HD"/>
    <property type="match status" value="1"/>
</dbReference>
<dbReference type="Proteomes" id="UP000003835">
    <property type="component" value="Unassembled WGS sequence"/>
</dbReference>
<dbReference type="EMBL" id="DS989860">
    <property type="protein sequence ID" value="EDX72999.1"/>
    <property type="molecule type" value="Genomic_DNA"/>
</dbReference>
<dbReference type="InterPro" id="IPR003607">
    <property type="entry name" value="HD/PDEase_dom"/>
</dbReference>
<dbReference type="AlphaFoldDB" id="B4VYC7"/>
<organism evidence="2 3">
    <name type="scientific">Coleofasciculus chthonoplastes PCC 7420</name>
    <dbReference type="NCBI Taxonomy" id="118168"/>
    <lineage>
        <taxon>Bacteria</taxon>
        <taxon>Bacillati</taxon>
        <taxon>Cyanobacteriota</taxon>
        <taxon>Cyanophyceae</taxon>
        <taxon>Coleofasciculales</taxon>
        <taxon>Coleofasciculaceae</taxon>
        <taxon>Coleofasciculus</taxon>
    </lineage>
</organism>
<dbReference type="PANTHER" id="PTHR43155:SF2">
    <property type="entry name" value="CYCLIC DI-GMP PHOSPHODIESTERASE PA4108"/>
    <property type="match status" value="1"/>
</dbReference>
<dbReference type="PANTHER" id="PTHR43155">
    <property type="entry name" value="CYCLIC DI-GMP PHOSPHODIESTERASE PA4108-RELATED"/>
    <property type="match status" value="1"/>
</dbReference>
<evidence type="ECO:0000313" key="3">
    <source>
        <dbReference type="Proteomes" id="UP000003835"/>
    </source>
</evidence>
<dbReference type="OrthoDB" id="9759601at2"/>
<dbReference type="InterPro" id="IPR029016">
    <property type="entry name" value="GAF-like_dom_sf"/>
</dbReference>
<dbReference type="SUPFAM" id="SSF109604">
    <property type="entry name" value="HD-domain/PDEase-like"/>
    <property type="match status" value="2"/>
</dbReference>
<dbReference type="HOGENOM" id="CLU_000445_92_13_3"/>
<accession>B4VYC7</accession>
<dbReference type="eggNOG" id="COG2206">
    <property type="taxonomic scope" value="Bacteria"/>
</dbReference>
<dbReference type="InterPro" id="IPR003018">
    <property type="entry name" value="GAF"/>
</dbReference>
<dbReference type="InterPro" id="IPR037522">
    <property type="entry name" value="HD_GYP_dom"/>
</dbReference>
<dbReference type="STRING" id="118168.MC7420_2617"/>
<dbReference type="Gene3D" id="3.30.450.40">
    <property type="match status" value="1"/>
</dbReference>
<name>B4VYC7_9CYAN</name>
<dbReference type="Pfam" id="PF13487">
    <property type="entry name" value="HD_5"/>
    <property type="match status" value="1"/>
</dbReference>
<dbReference type="SMART" id="SM00471">
    <property type="entry name" value="HDc"/>
    <property type="match status" value="1"/>
</dbReference>
<protein>
    <submittedName>
        <fullName evidence="2">GAF domain protein</fullName>
    </submittedName>
</protein>
<dbReference type="InterPro" id="IPR006674">
    <property type="entry name" value="HD_domain"/>
</dbReference>
<dbReference type="PROSITE" id="PS51832">
    <property type="entry name" value="HD_GYP"/>
    <property type="match status" value="1"/>
</dbReference>
<proteinExistence type="predicted"/>
<dbReference type="SMART" id="SM00065">
    <property type="entry name" value="GAF"/>
    <property type="match status" value="1"/>
</dbReference>
<dbReference type="Pfam" id="PF01590">
    <property type="entry name" value="GAF"/>
    <property type="match status" value="1"/>
</dbReference>
<dbReference type="RefSeq" id="WP_006103801.1">
    <property type="nucleotide sequence ID" value="NZ_DS989860.1"/>
</dbReference>
<keyword evidence="3" id="KW-1185">Reference proteome</keyword>
<evidence type="ECO:0000259" key="1">
    <source>
        <dbReference type="PROSITE" id="PS51832"/>
    </source>
</evidence>
<reference evidence="2 3" key="1">
    <citation type="submission" date="2008-07" db="EMBL/GenBank/DDBJ databases">
        <authorList>
            <person name="Tandeau de Marsac N."/>
            <person name="Ferriera S."/>
            <person name="Johnson J."/>
            <person name="Kravitz S."/>
            <person name="Beeson K."/>
            <person name="Sutton G."/>
            <person name="Rogers Y.-H."/>
            <person name="Friedman R."/>
            <person name="Frazier M."/>
            <person name="Venter J.C."/>
        </authorList>
    </citation>
    <scope>NUCLEOTIDE SEQUENCE [LARGE SCALE GENOMIC DNA]</scope>
    <source>
        <strain evidence="2 3">PCC 7420</strain>
    </source>
</reference>
<dbReference type="SUPFAM" id="SSF55781">
    <property type="entry name" value="GAF domain-like"/>
    <property type="match status" value="1"/>
</dbReference>
<sequence length="563" mass="64138">MKVAPIHISNLENQEFLQESSERVELIEQLLAIGTALSSSNDLEELLRLILSKSREITFSDAGSLYLIDHTQAEPKLLFKVAQNDSLPNKPFNEFVMPLNRKSLAGYVALTGESLKLADAYQLPANVPYALDRSFDTNMPYRTCSVLVLPMQKPDGEIIGVLQLINRKRRPDVMLTPKNAVDVTQPYSDWEERIVRSLASQAAISIERHHLQESIENLFEGFVRASVQIIETRDPTTSGHSERVAELTVRLCEETSAITKGSLSSVYLNDRQIRELRYAALLHDFGKVGVPEAILGKRKKLYPSQLEVILHRFALAQRTLEMECAHNKFKYLLEHPDHRHDNNTSTSSCSHCQKLEQLDTQLAQAIETIKHYREFVQQLNEPEVLLTRDFQAFTEETLTQLTALSQYTYRDVDGQIKPLITKAEMVQLLVPKGNLTPEERLGIESHVTHTYHFLQRIPWTKHLKNVPIIAFGHHEKLDGSGYPRGLKQDEIPIQTQMLTVADIYDALTASDRPYKRRLPLETALKILRQEATKNKINGDLVELFEQRQVFRVLGHSLNIDSVA</sequence>
<feature type="domain" description="HD-GYP" evidence="1">
    <location>
        <begin position="355"/>
        <end position="559"/>
    </location>
</feature>
<dbReference type="Gene3D" id="1.10.3210.10">
    <property type="entry name" value="Hypothetical protein af1432"/>
    <property type="match status" value="2"/>
</dbReference>
<dbReference type="eggNOG" id="COG3437">
    <property type="taxonomic scope" value="Bacteria"/>
</dbReference>